<evidence type="ECO:0000256" key="6">
    <source>
        <dbReference type="ARBA" id="ARBA00022692"/>
    </source>
</evidence>
<dbReference type="GO" id="GO:0006779">
    <property type="term" value="P:porphyrin-containing compound biosynthetic process"/>
    <property type="evidence" value="ECO:0007669"/>
    <property type="project" value="UniProtKB-KW"/>
</dbReference>
<keyword evidence="8 10" id="KW-0472">Membrane</keyword>
<keyword evidence="5" id="KW-0997">Cell inner membrane</keyword>
<name>A0A272ERD1_9RHOO</name>
<dbReference type="InterPro" id="IPR010817">
    <property type="entry name" value="HemY_N"/>
</dbReference>
<dbReference type="Proteomes" id="UP000623509">
    <property type="component" value="Unassembled WGS sequence"/>
</dbReference>
<dbReference type="InterPro" id="IPR005254">
    <property type="entry name" value="Heme_biosyn_assoc_TPR_pro"/>
</dbReference>
<comment type="pathway">
    <text evidence="3">Porphyrin-containing compound metabolism; protoheme biosynthesis.</text>
</comment>
<reference evidence="13 14" key="2">
    <citation type="submission" date="2017-07" db="EMBL/GenBank/DDBJ databases">
        <title>Candidatus Dactylopiibacterium carminicum, a nitrogen-fixing symbiont of the cochineal insect Dactylopius coccus and Dactylopius opuntiae (Hemiptera: Coccoidea: Dactylopiidae).</title>
        <authorList>
            <person name="Vera A."/>
        </authorList>
    </citation>
    <scope>NUCLEOTIDE SEQUENCE [LARGE SCALE GENOMIC DNA]</scope>
    <source>
        <strain evidence="13 14">NFDCM</strain>
    </source>
</reference>
<dbReference type="UniPathway" id="UPA00252"/>
<evidence type="ECO:0000313" key="12">
    <source>
        <dbReference type="EMBL" id="KAF7598741.1"/>
    </source>
</evidence>
<dbReference type="RefSeq" id="WP_095525076.1">
    <property type="nucleotide sequence ID" value="NZ_MDUX01000039.1"/>
</dbReference>
<dbReference type="Proteomes" id="UP000216107">
    <property type="component" value="Unassembled WGS sequence"/>
</dbReference>
<comment type="subcellular location">
    <subcellularLocation>
        <location evidence="2">Cell inner membrane</location>
        <topology evidence="2">Multi-pass membrane protein</topology>
    </subcellularLocation>
</comment>
<evidence type="ECO:0000259" key="11">
    <source>
        <dbReference type="Pfam" id="PF07219"/>
    </source>
</evidence>
<dbReference type="Gene3D" id="1.25.40.10">
    <property type="entry name" value="Tetratricopeptide repeat domain"/>
    <property type="match status" value="1"/>
</dbReference>
<evidence type="ECO:0000313" key="15">
    <source>
        <dbReference type="Proteomes" id="UP000623509"/>
    </source>
</evidence>
<feature type="transmembrane region" description="Helical" evidence="10">
    <location>
        <begin position="39"/>
        <end position="59"/>
    </location>
</feature>
<evidence type="ECO:0000256" key="5">
    <source>
        <dbReference type="ARBA" id="ARBA00022519"/>
    </source>
</evidence>
<keyword evidence="6 10" id="KW-0812">Transmembrane</keyword>
<dbReference type="EMBL" id="MDUX01000039">
    <property type="protein sequence ID" value="KAF7598741.1"/>
    <property type="molecule type" value="Genomic_DNA"/>
</dbReference>
<evidence type="ECO:0000256" key="10">
    <source>
        <dbReference type="SAM" id="Phobius"/>
    </source>
</evidence>
<evidence type="ECO:0000256" key="3">
    <source>
        <dbReference type="ARBA" id="ARBA00004744"/>
    </source>
</evidence>
<dbReference type="OrthoDB" id="7053339at2"/>
<evidence type="ECO:0000256" key="8">
    <source>
        <dbReference type="ARBA" id="ARBA00023136"/>
    </source>
</evidence>
<dbReference type="GO" id="GO:0005886">
    <property type="term" value="C:plasma membrane"/>
    <property type="evidence" value="ECO:0007669"/>
    <property type="project" value="UniProtKB-SubCell"/>
</dbReference>
<evidence type="ECO:0000256" key="4">
    <source>
        <dbReference type="ARBA" id="ARBA00022475"/>
    </source>
</evidence>
<dbReference type="NCBIfam" id="TIGR00540">
    <property type="entry name" value="TPR_hemY_coli"/>
    <property type="match status" value="1"/>
</dbReference>
<evidence type="ECO:0000256" key="9">
    <source>
        <dbReference type="ARBA" id="ARBA00023244"/>
    </source>
</evidence>
<proteinExistence type="predicted"/>
<evidence type="ECO:0000313" key="14">
    <source>
        <dbReference type="Proteomes" id="UP000216107"/>
    </source>
</evidence>
<organism evidence="13 14">
    <name type="scientific">Candidatus Dactylopiibacterium carminicum</name>
    <dbReference type="NCBI Taxonomy" id="857335"/>
    <lineage>
        <taxon>Bacteria</taxon>
        <taxon>Pseudomonadati</taxon>
        <taxon>Pseudomonadota</taxon>
        <taxon>Betaproteobacteria</taxon>
        <taxon>Rhodocyclales</taxon>
        <taxon>Rhodocyclaceae</taxon>
        <taxon>Candidatus Dactylopiibacterium</taxon>
    </lineage>
</organism>
<evidence type="ECO:0000256" key="7">
    <source>
        <dbReference type="ARBA" id="ARBA00022989"/>
    </source>
</evidence>
<comment type="function">
    <text evidence="1">Involved in a late step of protoheme IX synthesis.</text>
</comment>
<evidence type="ECO:0000313" key="13">
    <source>
        <dbReference type="EMBL" id="PAS92634.1"/>
    </source>
</evidence>
<keyword evidence="7 10" id="KW-1133">Transmembrane helix</keyword>
<gene>
    <name evidence="12" type="ORF">BGI27_11665</name>
    <name evidence="13" type="ORF">CGU29_10750</name>
</gene>
<dbReference type="AlphaFoldDB" id="A0A272ERD1"/>
<keyword evidence="4" id="KW-1003">Cell membrane</keyword>
<evidence type="ECO:0000256" key="1">
    <source>
        <dbReference type="ARBA" id="ARBA00002962"/>
    </source>
</evidence>
<keyword evidence="15" id="KW-1185">Reference proteome</keyword>
<reference evidence="12 15" key="1">
    <citation type="submission" date="2016-08" db="EMBL/GenBank/DDBJ databases">
        <title>Candidatus Dactylopiibacterium carminicum genome sequence.</title>
        <authorList>
            <person name="Ramirez-Puebla S.T."/>
            <person name="Ormeno-Orrillo E."/>
            <person name="Vera-Ponce De Leon A."/>
            <person name="Luis L."/>
            <person name="Sanchez-Flores A."/>
            <person name="Monica R."/>
            <person name="Martinez-Romero E."/>
        </authorList>
    </citation>
    <scope>NUCLEOTIDE SEQUENCE [LARGE SCALE GENOMIC DNA]</scope>
    <source>
        <strain evidence="12">END1</strain>
    </source>
</reference>
<dbReference type="SUPFAM" id="SSF48452">
    <property type="entry name" value="TPR-like"/>
    <property type="match status" value="1"/>
</dbReference>
<evidence type="ECO:0000256" key="2">
    <source>
        <dbReference type="ARBA" id="ARBA00004429"/>
    </source>
</evidence>
<protein>
    <submittedName>
        <fullName evidence="13">Heme biosynthesis protein HemY</fullName>
    </submittedName>
</protein>
<dbReference type="EMBL" id="NMRN01000033">
    <property type="protein sequence ID" value="PAS92634.1"/>
    <property type="molecule type" value="Genomic_DNA"/>
</dbReference>
<keyword evidence="9" id="KW-0627">Porphyrin biosynthesis</keyword>
<dbReference type="InterPro" id="IPR011990">
    <property type="entry name" value="TPR-like_helical_dom_sf"/>
</dbReference>
<accession>A0A272ERD1</accession>
<sequence>MRSILWLIGLFALAVVMIVAARYNEAYALIVWAPYRVQVSLNLVILVAAAVFLLTYYLLRLVRRAFELPQEVSAFRARRREKQAQRALADAQRFFIEGRYGQAYRQAEKAWSALTRPAMAALLAAQSAHALRQTEKRDAWLVKAAEDEGDTRMARLVLEAEMALSERDFETAAMRIETLRDGGHRHIAVLRLALQAEQGRGRWAEVARIARSLRKVGALTPEQAAPLLRRALIEQLRDAEGDLGALERVWQSLPEIERQDSGLLLRALPRLLDAGDRRLAAEAIESQLARDWEPELAALYGRCETDDLRRQLAIAEGWLKQHPDDADLLMSLGRLCLRAQLWGKAQSYFEASLFLLPTRAAHLELARLAERLERVDDAQRHYRLAASLGA</sequence>
<dbReference type="Pfam" id="PF07219">
    <property type="entry name" value="HemY_N"/>
    <property type="match status" value="1"/>
</dbReference>
<comment type="caution">
    <text evidence="13">The sequence shown here is derived from an EMBL/GenBank/DDBJ whole genome shotgun (WGS) entry which is preliminary data.</text>
</comment>
<dbReference type="GO" id="GO:0042168">
    <property type="term" value="P:heme metabolic process"/>
    <property type="evidence" value="ECO:0007669"/>
    <property type="project" value="InterPro"/>
</dbReference>
<feature type="domain" description="HemY N-terminal" evidence="11">
    <location>
        <begin position="27"/>
        <end position="130"/>
    </location>
</feature>